<dbReference type="KEGG" id="gfl:GRFL_1113"/>
<sequence length="146" mass="15801">MEITILILTGILAAVSTYVLNNNLKQGAVRASALLSLLVGLFFYFFPDLFSEKLTQQIPVVFIGGSFIGMVSSRILSSYVLLAISGTIFSILFINSSRFFEGFGGGLGTTAAISLLVSLSLAIIARKSPIQKFKQKVSKIRKSKRS</sequence>
<name>A0A1L7I2J5_9FLAO</name>
<accession>A0A1L7I2J5</accession>
<evidence type="ECO:0000313" key="1">
    <source>
        <dbReference type="EMBL" id="APU67837.1"/>
    </source>
</evidence>
<dbReference type="STRING" id="1229726.GRFL_1113"/>
<reference evidence="1 2" key="1">
    <citation type="submission" date="2016-07" db="EMBL/GenBank/DDBJ databases">
        <title>Multi-omics approach to identify versatile polysaccharide utilization systems of a marine flavobacterium Gramella flava.</title>
        <authorList>
            <person name="Tang K."/>
        </authorList>
    </citation>
    <scope>NUCLEOTIDE SEQUENCE [LARGE SCALE GENOMIC DNA]</scope>
    <source>
        <strain evidence="1 2">JLT2011</strain>
    </source>
</reference>
<dbReference type="Proteomes" id="UP000186230">
    <property type="component" value="Chromosome"/>
</dbReference>
<dbReference type="EMBL" id="CP016359">
    <property type="protein sequence ID" value="APU67837.1"/>
    <property type="molecule type" value="Genomic_DNA"/>
</dbReference>
<proteinExistence type="predicted"/>
<organism evidence="1 2">
    <name type="scientific">Christiangramia flava JLT2011</name>
    <dbReference type="NCBI Taxonomy" id="1229726"/>
    <lineage>
        <taxon>Bacteria</taxon>
        <taxon>Pseudomonadati</taxon>
        <taxon>Bacteroidota</taxon>
        <taxon>Flavobacteriia</taxon>
        <taxon>Flavobacteriales</taxon>
        <taxon>Flavobacteriaceae</taxon>
        <taxon>Christiangramia</taxon>
    </lineage>
</organism>
<dbReference type="RefSeq" id="WP_083643673.1">
    <property type="nucleotide sequence ID" value="NZ_AMRU01000002.1"/>
</dbReference>
<dbReference type="AlphaFoldDB" id="A0A1L7I2J5"/>
<keyword evidence="2" id="KW-1185">Reference proteome</keyword>
<evidence type="ECO:0000313" key="2">
    <source>
        <dbReference type="Proteomes" id="UP000186230"/>
    </source>
</evidence>
<dbReference type="OrthoDB" id="768533at2"/>
<gene>
    <name evidence="1" type="ORF">GRFL_1113</name>
</gene>
<protein>
    <submittedName>
        <fullName evidence="1">Uncharacterized protein</fullName>
    </submittedName>
</protein>